<keyword evidence="3 5" id="KW-1133">Transmembrane helix</keyword>
<dbReference type="Pfam" id="PF02674">
    <property type="entry name" value="Colicin_V"/>
    <property type="match status" value="1"/>
</dbReference>
<evidence type="ECO:0000256" key="3">
    <source>
        <dbReference type="ARBA" id="ARBA00022989"/>
    </source>
</evidence>
<dbReference type="GO" id="GO:0009403">
    <property type="term" value="P:toxin biosynthetic process"/>
    <property type="evidence" value="ECO:0007669"/>
    <property type="project" value="InterPro"/>
</dbReference>
<keyword evidence="2 5" id="KW-0812">Transmembrane</keyword>
<accession>A0A4V2UVQ1</accession>
<evidence type="ECO:0000256" key="4">
    <source>
        <dbReference type="ARBA" id="ARBA00023136"/>
    </source>
</evidence>
<reference evidence="6 7" key="1">
    <citation type="submission" date="2019-03" db="EMBL/GenBank/DDBJ databases">
        <title>Genomic Encyclopedia of Type Strains, Phase IV (KMG-IV): sequencing the most valuable type-strain genomes for metagenomic binning, comparative biology and taxonomic classification.</title>
        <authorList>
            <person name="Goeker M."/>
        </authorList>
    </citation>
    <scope>NUCLEOTIDE SEQUENCE [LARGE SCALE GENOMIC DNA]</scope>
    <source>
        <strain evidence="6 7">DSM 45707</strain>
    </source>
</reference>
<evidence type="ECO:0000256" key="5">
    <source>
        <dbReference type="SAM" id="Phobius"/>
    </source>
</evidence>
<dbReference type="EMBL" id="SMAG01000001">
    <property type="protein sequence ID" value="TCS96687.1"/>
    <property type="molecule type" value="Genomic_DNA"/>
</dbReference>
<evidence type="ECO:0000256" key="1">
    <source>
        <dbReference type="ARBA" id="ARBA00004141"/>
    </source>
</evidence>
<feature type="transmembrane region" description="Helical" evidence="5">
    <location>
        <begin position="75"/>
        <end position="96"/>
    </location>
</feature>
<sequence length="179" mass="19601">MNLLDIVFILLLAGSIFRGVQRGLVMQAASLFGLLIGIWVAFQFTNDLAVVFSEWWSLPDSTKEGWLALLPVEKAVYSIVAFLVLLFGTKFAITIVSNLLNQVASLPVLSLLNRTGGALLAVISFVLFSVVIINVLHIMPWETGQQAVRDSSIAQGLLAITPNLKETFMSVFTKVYEGK</sequence>
<dbReference type="PANTHER" id="PTHR37306:SF1">
    <property type="entry name" value="COLICIN V PRODUCTION PROTEIN"/>
    <property type="match status" value="1"/>
</dbReference>
<keyword evidence="4 5" id="KW-0472">Membrane</keyword>
<organism evidence="6 7">
    <name type="scientific">Hazenella coriacea</name>
    <dbReference type="NCBI Taxonomy" id="1179467"/>
    <lineage>
        <taxon>Bacteria</taxon>
        <taxon>Bacillati</taxon>
        <taxon>Bacillota</taxon>
        <taxon>Bacilli</taxon>
        <taxon>Bacillales</taxon>
        <taxon>Thermoactinomycetaceae</taxon>
        <taxon>Hazenella</taxon>
    </lineage>
</organism>
<evidence type="ECO:0000313" key="7">
    <source>
        <dbReference type="Proteomes" id="UP000294937"/>
    </source>
</evidence>
<dbReference type="OrthoDB" id="1809613at2"/>
<dbReference type="RefSeq" id="WP_131923080.1">
    <property type="nucleotide sequence ID" value="NZ_SMAG01000001.1"/>
</dbReference>
<dbReference type="Proteomes" id="UP000294937">
    <property type="component" value="Unassembled WGS sequence"/>
</dbReference>
<gene>
    <name evidence="6" type="ORF">EDD58_101323</name>
</gene>
<comment type="subcellular location">
    <subcellularLocation>
        <location evidence="1">Membrane</location>
        <topology evidence="1">Multi-pass membrane protein</topology>
    </subcellularLocation>
</comment>
<evidence type="ECO:0000256" key="2">
    <source>
        <dbReference type="ARBA" id="ARBA00022692"/>
    </source>
</evidence>
<name>A0A4V2UVQ1_9BACL</name>
<dbReference type="InterPro" id="IPR003825">
    <property type="entry name" value="Colicin-V_CvpA"/>
</dbReference>
<dbReference type="PANTHER" id="PTHR37306">
    <property type="entry name" value="COLICIN V PRODUCTION PROTEIN"/>
    <property type="match status" value="1"/>
</dbReference>
<evidence type="ECO:0000313" key="6">
    <source>
        <dbReference type="EMBL" id="TCS96687.1"/>
    </source>
</evidence>
<protein>
    <submittedName>
        <fullName evidence="6">Putative membrane protein required for colicin V production</fullName>
    </submittedName>
</protein>
<dbReference type="AlphaFoldDB" id="A0A4V2UVQ1"/>
<dbReference type="GO" id="GO:0016020">
    <property type="term" value="C:membrane"/>
    <property type="evidence" value="ECO:0007669"/>
    <property type="project" value="UniProtKB-SubCell"/>
</dbReference>
<feature type="transmembrane region" description="Helical" evidence="5">
    <location>
        <begin position="116"/>
        <end position="136"/>
    </location>
</feature>
<keyword evidence="7" id="KW-1185">Reference proteome</keyword>
<comment type="caution">
    <text evidence="6">The sequence shown here is derived from an EMBL/GenBank/DDBJ whole genome shotgun (WGS) entry which is preliminary data.</text>
</comment>
<proteinExistence type="predicted"/>